<dbReference type="STRING" id="454136.NIES2119_08865"/>
<dbReference type="InterPro" id="IPR011335">
    <property type="entry name" value="Restrct_endonuc-II-like"/>
</dbReference>
<dbReference type="InterPro" id="IPR008538">
    <property type="entry name" value="Uma2"/>
</dbReference>
<reference evidence="2 3" key="1">
    <citation type="submission" date="2016-11" db="EMBL/GenBank/DDBJ databases">
        <title>Draft Genome Sequences of Nine Cyanobacterial Strains from Diverse Habitats.</title>
        <authorList>
            <person name="Zhu T."/>
            <person name="Hou S."/>
            <person name="Lu X."/>
            <person name="Hess W.R."/>
        </authorList>
    </citation>
    <scope>NUCLEOTIDE SEQUENCE [LARGE SCALE GENOMIC DNA]</scope>
    <source>
        <strain evidence="2 3">IAM M-71</strain>
    </source>
</reference>
<organism evidence="2 3">
    <name type="scientific">[Phormidium ambiguum] IAM M-71</name>
    <dbReference type="NCBI Taxonomy" id="454136"/>
    <lineage>
        <taxon>Bacteria</taxon>
        <taxon>Bacillati</taxon>
        <taxon>Cyanobacteriota</taxon>
        <taxon>Cyanophyceae</taxon>
        <taxon>Oscillatoriophycideae</taxon>
        <taxon>Aerosakkonematales</taxon>
        <taxon>Aerosakkonemataceae</taxon>
        <taxon>Floridanema</taxon>
    </lineage>
</organism>
<evidence type="ECO:0000313" key="3">
    <source>
        <dbReference type="Proteomes" id="UP000185860"/>
    </source>
</evidence>
<gene>
    <name evidence="2" type="ORF">NIES2119_08865</name>
</gene>
<dbReference type="SUPFAM" id="SSF52980">
    <property type="entry name" value="Restriction endonuclease-like"/>
    <property type="match status" value="1"/>
</dbReference>
<dbReference type="Pfam" id="PF05685">
    <property type="entry name" value="Uma2"/>
    <property type="match status" value="1"/>
</dbReference>
<comment type="caution">
    <text evidence="2">The sequence shown here is derived from an EMBL/GenBank/DDBJ whole genome shotgun (WGS) entry which is preliminary data.</text>
</comment>
<dbReference type="PANTHER" id="PTHR35400:SF1">
    <property type="entry name" value="SLR1083 PROTEIN"/>
    <property type="match status" value="1"/>
</dbReference>
<name>A0A1U7IN18_9CYAN</name>
<protein>
    <recommendedName>
        <fullName evidence="1">Putative restriction endonuclease domain-containing protein</fullName>
    </recommendedName>
</protein>
<dbReference type="Proteomes" id="UP000185860">
    <property type="component" value="Unassembled WGS sequence"/>
</dbReference>
<dbReference type="RefSeq" id="WP_073593107.1">
    <property type="nucleotide sequence ID" value="NZ_MRCE01000007.1"/>
</dbReference>
<dbReference type="AlphaFoldDB" id="A0A1U7IN18"/>
<dbReference type="EMBL" id="MRCE01000007">
    <property type="protein sequence ID" value="OKH38696.1"/>
    <property type="molecule type" value="Genomic_DNA"/>
</dbReference>
<feature type="domain" description="Putative restriction endonuclease" evidence="1">
    <location>
        <begin position="11"/>
        <end position="167"/>
    </location>
</feature>
<proteinExistence type="predicted"/>
<dbReference type="InterPro" id="IPR012296">
    <property type="entry name" value="Nuclease_put_TT1808"/>
</dbReference>
<evidence type="ECO:0000313" key="2">
    <source>
        <dbReference type="EMBL" id="OKH38696.1"/>
    </source>
</evidence>
<evidence type="ECO:0000259" key="1">
    <source>
        <dbReference type="Pfam" id="PF05685"/>
    </source>
</evidence>
<dbReference type="Gene3D" id="3.90.1570.10">
    <property type="entry name" value="tt1808, chain A"/>
    <property type="match status" value="1"/>
</dbReference>
<accession>A0A1U7IN18</accession>
<dbReference type="CDD" id="cd06260">
    <property type="entry name" value="DUF820-like"/>
    <property type="match status" value="1"/>
</dbReference>
<dbReference type="PANTHER" id="PTHR35400">
    <property type="entry name" value="SLR1083 PROTEIN"/>
    <property type="match status" value="1"/>
</dbReference>
<sequence length="183" mass="20886">MTVTIAKWTLDDYHQMIEVGLLVGRQVELLNGEIVEMPPEGEPHAYYSTEGSDYLKALLGDRVTIRQGKPITIIASNSEPEPDIAIVQPLGREYLQHHPYPENIFWLIEFSQTTLAKDLEAKRKTYAAALIQEYWVVDLKNQQLKVFRNPVDGDYRSEESLTSGEICAIAFPHIFISIQRLLN</sequence>
<dbReference type="OrthoDB" id="509866at2"/>